<organism evidence="3 4">
    <name type="scientific">Extremus antarcticus</name>
    <dbReference type="NCBI Taxonomy" id="702011"/>
    <lineage>
        <taxon>Eukaryota</taxon>
        <taxon>Fungi</taxon>
        <taxon>Dikarya</taxon>
        <taxon>Ascomycota</taxon>
        <taxon>Pezizomycotina</taxon>
        <taxon>Dothideomycetes</taxon>
        <taxon>Dothideomycetidae</taxon>
        <taxon>Mycosphaerellales</taxon>
        <taxon>Extremaceae</taxon>
        <taxon>Extremus</taxon>
    </lineage>
</organism>
<evidence type="ECO:0000256" key="2">
    <source>
        <dbReference type="SAM" id="Phobius"/>
    </source>
</evidence>
<gene>
    <name evidence="3" type="ORF">LTR09_011065</name>
</gene>
<proteinExistence type="predicted"/>
<feature type="compositionally biased region" description="Polar residues" evidence="1">
    <location>
        <begin position="126"/>
        <end position="145"/>
    </location>
</feature>
<reference evidence="3" key="1">
    <citation type="submission" date="2023-04" db="EMBL/GenBank/DDBJ databases">
        <title>Black Yeasts Isolated from many extreme environments.</title>
        <authorList>
            <person name="Coleine C."/>
            <person name="Stajich J.E."/>
            <person name="Selbmann L."/>
        </authorList>
    </citation>
    <scope>NUCLEOTIDE SEQUENCE</scope>
    <source>
        <strain evidence="3">CCFEE 5312</strain>
    </source>
</reference>
<keyword evidence="2" id="KW-1133">Transmembrane helix</keyword>
<keyword evidence="4" id="KW-1185">Reference proteome</keyword>
<evidence type="ECO:0000313" key="4">
    <source>
        <dbReference type="Proteomes" id="UP001271007"/>
    </source>
</evidence>
<accession>A0AAJ0DCI3</accession>
<keyword evidence="2" id="KW-0472">Membrane</keyword>
<feature type="compositionally biased region" description="Low complexity" evidence="1">
    <location>
        <begin position="103"/>
        <end position="113"/>
    </location>
</feature>
<dbReference type="Proteomes" id="UP001271007">
    <property type="component" value="Unassembled WGS sequence"/>
</dbReference>
<comment type="caution">
    <text evidence="3">The sequence shown here is derived from an EMBL/GenBank/DDBJ whole genome shotgun (WGS) entry which is preliminary data.</text>
</comment>
<protein>
    <submittedName>
        <fullName evidence="3">Uncharacterized protein</fullName>
    </submittedName>
</protein>
<name>A0AAJ0DCI3_9PEZI</name>
<dbReference type="AlphaFoldDB" id="A0AAJ0DCI3"/>
<dbReference type="EMBL" id="JAWDJX010000060">
    <property type="protein sequence ID" value="KAK3047560.1"/>
    <property type="molecule type" value="Genomic_DNA"/>
</dbReference>
<sequence>MLPARRRPIGLGQLPCDQCVLRLSVFLIRVSCEQQYPEGYGQYALLTLVSQTYQSIGCTDSRSTIILYGTPSSTSVNTVTQIVSHENTVTQISTQVITHSTKATLSSASTSGAQGDPTPLRPAAVASTTQGNQQTNKPKPAQKSTNVGAIAGGVVGGVGALALIGAGIGYMILKKRRDRVEPMREISTGFYTSNSNVDSPR</sequence>
<evidence type="ECO:0000256" key="1">
    <source>
        <dbReference type="SAM" id="MobiDB-lite"/>
    </source>
</evidence>
<evidence type="ECO:0000313" key="3">
    <source>
        <dbReference type="EMBL" id="KAK3047560.1"/>
    </source>
</evidence>
<keyword evidence="2" id="KW-0812">Transmembrane</keyword>
<feature type="region of interest" description="Disordered" evidence="1">
    <location>
        <begin position="103"/>
        <end position="145"/>
    </location>
</feature>
<feature type="transmembrane region" description="Helical" evidence="2">
    <location>
        <begin position="147"/>
        <end position="173"/>
    </location>
</feature>